<dbReference type="HOGENOM" id="CLU_2051162_0_0_1"/>
<keyword evidence="3" id="KW-1185">Reference proteome</keyword>
<dbReference type="EMBL" id="KN837123">
    <property type="protein sequence ID" value="KIJ43435.1"/>
    <property type="molecule type" value="Genomic_DNA"/>
</dbReference>
<organism evidence="2 3">
    <name type="scientific">Sphaerobolus stellatus (strain SS14)</name>
    <dbReference type="NCBI Taxonomy" id="990650"/>
    <lineage>
        <taxon>Eukaryota</taxon>
        <taxon>Fungi</taxon>
        <taxon>Dikarya</taxon>
        <taxon>Basidiomycota</taxon>
        <taxon>Agaricomycotina</taxon>
        <taxon>Agaricomycetes</taxon>
        <taxon>Phallomycetidae</taxon>
        <taxon>Geastrales</taxon>
        <taxon>Sphaerobolaceae</taxon>
        <taxon>Sphaerobolus</taxon>
    </lineage>
</organism>
<dbReference type="AlphaFoldDB" id="A0A0C9VX83"/>
<accession>A0A0C9VX83</accession>
<feature type="compositionally biased region" description="Basic and acidic residues" evidence="1">
    <location>
        <begin position="1"/>
        <end position="12"/>
    </location>
</feature>
<evidence type="ECO:0000256" key="1">
    <source>
        <dbReference type="SAM" id="MobiDB-lite"/>
    </source>
</evidence>
<sequence length="120" mass="13140">MSDKHDGSKLEDNGCSSPGLNSPSHESSSQPSYYQQAQSYPYHYYEYSPVSSPSPVTQSNGLLPGNQRKENLKEVIPGSIDNEQPIIGPLRKNPCRHDALSASKHSSNSPDSQLNNPDIK</sequence>
<evidence type="ECO:0000313" key="3">
    <source>
        <dbReference type="Proteomes" id="UP000054279"/>
    </source>
</evidence>
<evidence type="ECO:0000313" key="2">
    <source>
        <dbReference type="EMBL" id="KIJ43435.1"/>
    </source>
</evidence>
<feature type="compositionally biased region" description="Low complexity" evidence="1">
    <location>
        <begin position="22"/>
        <end position="55"/>
    </location>
</feature>
<proteinExistence type="predicted"/>
<reference evidence="2 3" key="1">
    <citation type="submission" date="2014-06" db="EMBL/GenBank/DDBJ databases">
        <title>Evolutionary Origins and Diversification of the Mycorrhizal Mutualists.</title>
        <authorList>
            <consortium name="DOE Joint Genome Institute"/>
            <consortium name="Mycorrhizal Genomics Consortium"/>
            <person name="Kohler A."/>
            <person name="Kuo A."/>
            <person name="Nagy L.G."/>
            <person name="Floudas D."/>
            <person name="Copeland A."/>
            <person name="Barry K.W."/>
            <person name="Cichocki N."/>
            <person name="Veneault-Fourrey C."/>
            <person name="LaButti K."/>
            <person name="Lindquist E.A."/>
            <person name="Lipzen A."/>
            <person name="Lundell T."/>
            <person name="Morin E."/>
            <person name="Murat C."/>
            <person name="Riley R."/>
            <person name="Ohm R."/>
            <person name="Sun H."/>
            <person name="Tunlid A."/>
            <person name="Henrissat B."/>
            <person name="Grigoriev I.V."/>
            <person name="Hibbett D.S."/>
            <person name="Martin F."/>
        </authorList>
    </citation>
    <scope>NUCLEOTIDE SEQUENCE [LARGE SCALE GENOMIC DNA]</scope>
    <source>
        <strain evidence="2 3">SS14</strain>
    </source>
</reference>
<dbReference type="Proteomes" id="UP000054279">
    <property type="component" value="Unassembled WGS sequence"/>
</dbReference>
<feature type="region of interest" description="Disordered" evidence="1">
    <location>
        <begin position="1"/>
        <end position="120"/>
    </location>
</feature>
<name>A0A0C9VX83_SPHS4</name>
<gene>
    <name evidence="2" type="ORF">M422DRAFT_47881</name>
</gene>
<protein>
    <submittedName>
        <fullName evidence="2">Uncharacterized protein</fullName>
    </submittedName>
</protein>
<feature type="compositionally biased region" description="Polar residues" evidence="1">
    <location>
        <begin position="103"/>
        <end position="120"/>
    </location>
</feature>